<dbReference type="EMBL" id="CACVKT020001763">
    <property type="protein sequence ID" value="CAC5371472.1"/>
    <property type="molecule type" value="Genomic_DNA"/>
</dbReference>
<organism evidence="2 3">
    <name type="scientific">Mytilus coruscus</name>
    <name type="common">Sea mussel</name>
    <dbReference type="NCBI Taxonomy" id="42192"/>
    <lineage>
        <taxon>Eukaryota</taxon>
        <taxon>Metazoa</taxon>
        <taxon>Spiralia</taxon>
        <taxon>Lophotrochozoa</taxon>
        <taxon>Mollusca</taxon>
        <taxon>Bivalvia</taxon>
        <taxon>Autobranchia</taxon>
        <taxon>Pteriomorphia</taxon>
        <taxon>Mytilida</taxon>
        <taxon>Mytiloidea</taxon>
        <taxon>Mytilidae</taxon>
        <taxon>Mytilinae</taxon>
        <taxon>Mytilus</taxon>
    </lineage>
</organism>
<evidence type="ECO:0000313" key="3">
    <source>
        <dbReference type="Proteomes" id="UP000507470"/>
    </source>
</evidence>
<feature type="compositionally biased region" description="Acidic residues" evidence="1">
    <location>
        <begin position="94"/>
        <end position="110"/>
    </location>
</feature>
<dbReference type="AlphaFoldDB" id="A0A6J8APK6"/>
<feature type="region of interest" description="Disordered" evidence="1">
    <location>
        <begin position="93"/>
        <end position="114"/>
    </location>
</feature>
<name>A0A6J8APK6_MYTCO</name>
<dbReference type="Proteomes" id="UP000507470">
    <property type="component" value="Unassembled WGS sequence"/>
</dbReference>
<proteinExistence type="predicted"/>
<keyword evidence="3" id="KW-1185">Reference proteome</keyword>
<sequence length="217" mass="24790">MPPKTKCSQKPTGYVARHNSSCKKKDIIKLFEEAKSHIDAERWAKFETHVEREFEEKLRQLDGIRDEDVNPVVIDITDDDSQDSQRTIPYMFSEGEEEGNDDENDKDFEDSGSRNFNPVPYQADHFGQKIHLDQNEKLMMFGVTHVIAVDGYSGKGKPNELAFLKAHTGDIPLELLPPGRDAAESYIHDIGSSLKLHRDFAPILFIQKMICWNVKTP</sequence>
<gene>
    <name evidence="2" type="ORF">MCOR_9916</name>
</gene>
<reference evidence="2 3" key="1">
    <citation type="submission" date="2020-06" db="EMBL/GenBank/DDBJ databases">
        <authorList>
            <person name="Li R."/>
            <person name="Bekaert M."/>
        </authorList>
    </citation>
    <scope>NUCLEOTIDE SEQUENCE [LARGE SCALE GENOMIC DNA]</scope>
    <source>
        <strain evidence="3">wild</strain>
    </source>
</reference>
<evidence type="ECO:0000256" key="1">
    <source>
        <dbReference type="SAM" id="MobiDB-lite"/>
    </source>
</evidence>
<evidence type="ECO:0000313" key="2">
    <source>
        <dbReference type="EMBL" id="CAC5371472.1"/>
    </source>
</evidence>
<accession>A0A6J8APK6</accession>
<protein>
    <submittedName>
        <fullName evidence="2">Uncharacterized protein</fullName>
    </submittedName>
</protein>